<comment type="caution">
    <text evidence="1">The sequence shown here is derived from an EMBL/GenBank/DDBJ whole genome shotgun (WGS) entry which is preliminary data.</text>
</comment>
<dbReference type="AlphaFoldDB" id="A0A9W9XM92"/>
<evidence type="ECO:0000313" key="1">
    <source>
        <dbReference type="EMBL" id="KAJ5494869.1"/>
    </source>
</evidence>
<sequence>MQEHIWKLTAAVSLYNAHEEAKMMVRLVNTYARRVGLPPAQVSALTDVDADAVLTRPATPPGSKAIGVTANK</sequence>
<dbReference type="OrthoDB" id="3743777at2759"/>
<proteinExistence type="predicted"/>
<protein>
    <submittedName>
        <fullName evidence="1">Uncharacterized protein</fullName>
    </submittedName>
</protein>
<gene>
    <name evidence="1" type="ORF">N7463_010956</name>
</gene>
<dbReference type="Proteomes" id="UP001149954">
    <property type="component" value="Unassembled WGS sequence"/>
</dbReference>
<accession>A0A9W9XM92</accession>
<name>A0A9W9XM92_9EURO</name>
<reference evidence="1" key="1">
    <citation type="submission" date="2022-12" db="EMBL/GenBank/DDBJ databases">
        <authorList>
            <person name="Petersen C."/>
        </authorList>
    </citation>
    <scope>NUCLEOTIDE SEQUENCE</scope>
    <source>
        <strain evidence="1">IBT 29495</strain>
    </source>
</reference>
<reference evidence="1" key="2">
    <citation type="journal article" date="2023" name="IMA Fungus">
        <title>Comparative genomic study of the Penicillium genus elucidates a diverse pangenome and 15 lateral gene transfer events.</title>
        <authorList>
            <person name="Petersen C."/>
            <person name="Sorensen T."/>
            <person name="Nielsen M.R."/>
            <person name="Sondergaard T.E."/>
            <person name="Sorensen J.L."/>
            <person name="Fitzpatrick D.A."/>
            <person name="Frisvad J.C."/>
            <person name="Nielsen K.L."/>
        </authorList>
    </citation>
    <scope>NUCLEOTIDE SEQUENCE</scope>
    <source>
        <strain evidence="1">IBT 29495</strain>
    </source>
</reference>
<evidence type="ECO:0000313" key="2">
    <source>
        <dbReference type="Proteomes" id="UP001149954"/>
    </source>
</evidence>
<dbReference type="EMBL" id="JAPWDS010000006">
    <property type="protein sequence ID" value="KAJ5494869.1"/>
    <property type="molecule type" value="Genomic_DNA"/>
</dbReference>
<organism evidence="1 2">
    <name type="scientific">Penicillium fimorum</name>
    <dbReference type="NCBI Taxonomy" id="1882269"/>
    <lineage>
        <taxon>Eukaryota</taxon>
        <taxon>Fungi</taxon>
        <taxon>Dikarya</taxon>
        <taxon>Ascomycota</taxon>
        <taxon>Pezizomycotina</taxon>
        <taxon>Eurotiomycetes</taxon>
        <taxon>Eurotiomycetidae</taxon>
        <taxon>Eurotiales</taxon>
        <taxon>Aspergillaceae</taxon>
        <taxon>Penicillium</taxon>
    </lineage>
</organism>
<keyword evidence="2" id="KW-1185">Reference proteome</keyword>